<evidence type="ECO:0000313" key="2">
    <source>
        <dbReference type="EMBL" id="QKW49656.1"/>
    </source>
</evidence>
<name>A0A7H8N5Q5_9ACTN</name>
<dbReference type="RefSeq" id="WP_176161390.1">
    <property type="nucleotide sequence ID" value="NZ_CP054929.1"/>
</dbReference>
<reference evidence="2 3" key="1">
    <citation type="submission" date="2020-06" db="EMBL/GenBank/DDBJ databases">
        <title>Genome mining for natural products.</title>
        <authorList>
            <person name="Zhang B."/>
            <person name="Shi J."/>
            <person name="Ge H."/>
        </authorList>
    </citation>
    <scope>NUCLEOTIDE SEQUENCE [LARGE SCALE GENOMIC DNA]</scope>
    <source>
        <strain evidence="2 3">NA00687</strain>
    </source>
</reference>
<evidence type="ECO:0000256" key="1">
    <source>
        <dbReference type="SAM" id="MobiDB-lite"/>
    </source>
</evidence>
<dbReference type="EMBL" id="CP054929">
    <property type="protein sequence ID" value="QKW49656.1"/>
    <property type="molecule type" value="Genomic_DNA"/>
</dbReference>
<proteinExistence type="predicted"/>
<gene>
    <name evidence="2" type="ORF">HUT08_08925</name>
</gene>
<dbReference type="Proteomes" id="UP000509303">
    <property type="component" value="Chromosome"/>
</dbReference>
<feature type="region of interest" description="Disordered" evidence="1">
    <location>
        <begin position="60"/>
        <end position="95"/>
    </location>
</feature>
<sequence>MTEEEAVEAIGDAVEDLTTGRVGVLTDAGPYTSPTTRRTTFLVFIRPERGGVEWTVEPEQVRRHTPGHAPHGRVPTARGTSRALAATPTRPIPYH</sequence>
<evidence type="ECO:0000313" key="3">
    <source>
        <dbReference type="Proteomes" id="UP000509303"/>
    </source>
</evidence>
<protein>
    <submittedName>
        <fullName evidence="2">Uncharacterized protein</fullName>
    </submittedName>
</protein>
<accession>A0A7H8N5Q5</accession>
<keyword evidence="3" id="KW-1185">Reference proteome</keyword>
<organism evidence="2 3">
    <name type="scientific">Streptomyces buecherae</name>
    <dbReference type="NCBI Taxonomy" id="2763006"/>
    <lineage>
        <taxon>Bacteria</taxon>
        <taxon>Bacillati</taxon>
        <taxon>Actinomycetota</taxon>
        <taxon>Actinomycetes</taxon>
        <taxon>Kitasatosporales</taxon>
        <taxon>Streptomycetaceae</taxon>
        <taxon>Streptomyces</taxon>
    </lineage>
</organism>
<dbReference type="AlphaFoldDB" id="A0A7H8N5Q5"/>